<keyword evidence="1" id="KW-0808">Transferase</keyword>
<dbReference type="PANTHER" id="PTHR46401">
    <property type="entry name" value="GLYCOSYLTRANSFERASE WBBK-RELATED"/>
    <property type="match status" value="1"/>
</dbReference>
<dbReference type="EMBL" id="SLZU01000008">
    <property type="protein sequence ID" value="TCS62727.1"/>
    <property type="molecule type" value="Genomic_DNA"/>
</dbReference>
<dbReference type="GO" id="GO:0009103">
    <property type="term" value="P:lipopolysaccharide biosynthetic process"/>
    <property type="evidence" value="ECO:0007669"/>
    <property type="project" value="TreeGrafter"/>
</dbReference>
<dbReference type="SUPFAM" id="SSF53756">
    <property type="entry name" value="UDP-Glycosyltransferase/glycogen phosphorylase"/>
    <property type="match status" value="1"/>
</dbReference>
<evidence type="ECO:0000256" key="1">
    <source>
        <dbReference type="ARBA" id="ARBA00022679"/>
    </source>
</evidence>
<dbReference type="RefSeq" id="WP_132245290.1">
    <property type="nucleotide sequence ID" value="NZ_SLZU01000008.1"/>
</dbReference>
<dbReference type="CDD" id="cd03801">
    <property type="entry name" value="GT4_PimA-like"/>
    <property type="match status" value="1"/>
</dbReference>
<evidence type="ECO:0000313" key="2">
    <source>
        <dbReference type="EMBL" id="TCS62727.1"/>
    </source>
</evidence>
<sequence>MRPCALAIPGDHHQKTGGYIYERRLLEELQASGRDVRHIQLPAKAAAADPGTQARRVTEAALAALPPDLPLILDGLAFAAMRSKDLARLPNPVVAMLHHPMGLEHGFTPEVSDMLLAQEAANLFHAAHVVVTSPHTRDAYIGLGADPAHITVALPGHDGPRDLPLEDTGPNILSVGLLARRKGHDVLIRALALIADLDWHTRIVGKTHDPAIATELAALIVDHGLQDRVELVGELSDDALSAAYRTARIFALATRHEGYGMALAEALIHGLPIVSCAVGAVPGTVGNAALLAPPDSPKAFAQHLRCLLTSATMCEELGARARARGLVLPSWKETAAVMAGVLDGL</sequence>
<evidence type="ECO:0000313" key="3">
    <source>
        <dbReference type="Proteomes" id="UP000295696"/>
    </source>
</evidence>
<keyword evidence="3" id="KW-1185">Reference proteome</keyword>
<name>A0A4R3JAW5_9RHOB</name>
<dbReference type="GO" id="GO:0016757">
    <property type="term" value="F:glycosyltransferase activity"/>
    <property type="evidence" value="ECO:0007669"/>
    <property type="project" value="TreeGrafter"/>
</dbReference>
<dbReference type="PANTHER" id="PTHR46401:SF2">
    <property type="entry name" value="GLYCOSYLTRANSFERASE WBBK-RELATED"/>
    <property type="match status" value="1"/>
</dbReference>
<accession>A0A4R3JAW5</accession>
<protein>
    <submittedName>
        <fullName evidence="2">Uncharacterized protein</fullName>
    </submittedName>
</protein>
<gene>
    <name evidence="2" type="ORF">EDD52_10821</name>
</gene>
<dbReference type="OrthoDB" id="9790710at2"/>
<dbReference type="Gene3D" id="3.40.50.2000">
    <property type="entry name" value="Glycogen Phosphorylase B"/>
    <property type="match status" value="2"/>
</dbReference>
<reference evidence="2 3" key="1">
    <citation type="submission" date="2019-03" db="EMBL/GenBank/DDBJ databases">
        <title>Genomic Encyclopedia of Type Strains, Phase IV (KMG-IV): sequencing the most valuable type-strain genomes for metagenomic binning, comparative biology and taxonomic classification.</title>
        <authorList>
            <person name="Goeker M."/>
        </authorList>
    </citation>
    <scope>NUCLEOTIDE SEQUENCE [LARGE SCALE GENOMIC DNA]</scope>
    <source>
        <strain evidence="2 3">DSM 104836</strain>
    </source>
</reference>
<comment type="caution">
    <text evidence="2">The sequence shown here is derived from an EMBL/GenBank/DDBJ whole genome shotgun (WGS) entry which is preliminary data.</text>
</comment>
<dbReference type="Pfam" id="PF13692">
    <property type="entry name" value="Glyco_trans_1_4"/>
    <property type="match status" value="1"/>
</dbReference>
<organism evidence="2 3">
    <name type="scientific">Primorskyibacter sedentarius</name>
    <dbReference type="NCBI Taxonomy" id="745311"/>
    <lineage>
        <taxon>Bacteria</taxon>
        <taxon>Pseudomonadati</taxon>
        <taxon>Pseudomonadota</taxon>
        <taxon>Alphaproteobacteria</taxon>
        <taxon>Rhodobacterales</taxon>
        <taxon>Roseobacteraceae</taxon>
        <taxon>Primorskyibacter</taxon>
    </lineage>
</organism>
<proteinExistence type="predicted"/>
<dbReference type="AlphaFoldDB" id="A0A4R3JAW5"/>
<dbReference type="Proteomes" id="UP000295696">
    <property type="component" value="Unassembled WGS sequence"/>
</dbReference>